<gene>
    <name evidence="2" type="ORF">AVEN_62039_1</name>
</gene>
<proteinExistence type="predicted"/>
<sequence>MNTVRRESSSSSGRYGGNDTENIPAGDRYGVSGGTLTARMRWKRRHSTDDMRCGENGDHSTDVWRVAVETRYTPPDVYGENGDTPPVRSW</sequence>
<name>A0A4Y2JDZ9_ARAVE</name>
<feature type="region of interest" description="Disordered" evidence="1">
    <location>
        <begin position="1"/>
        <end position="33"/>
    </location>
</feature>
<evidence type="ECO:0000256" key="1">
    <source>
        <dbReference type="SAM" id="MobiDB-lite"/>
    </source>
</evidence>
<evidence type="ECO:0000313" key="3">
    <source>
        <dbReference type="Proteomes" id="UP000499080"/>
    </source>
</evidence>
<protein>
    <submittedName>
        <fullName evidence="2">Uncharacterized protein</fullName>
    </submittedName>
</protein>
<keyword evidence="3" id="KW-1185">Reference proteome</keyword>
<accession>A0A4Y2JDZ9</accession>
<dbReference type="EMBL" id="BGPR01003437">
    <property type="protein sequence ID" value="GBM88125.1"/>
    <property type="molecule type" value="Genomic_DNA"/>
</dbReference>
<dbReference type="AlphaFoldDB" id="A0A4Y2JDZ9"/>
<reference evidence="2 3" key="1">
    <citation type="journal article" date="2019" name="Sci. Rep.">
        <title>Orb-weaving spider Araneus ventricosus genome elucidates the spidroin gene catalogue.</title>
        <authorList>
            <person name="Kono N."/>
            <person name="Nakamura H."/>
            <person name="Ohtoshi R."/>
            <person name="Moran D.A.P."/>
            <person name="Shinohara A."/>
            <person name="Yoshida Y."/>
            <person name="Fujiwara M."/>
            <person name="Mori M."/>
            <person name="Tomita M."/>
            <person name="Arakawa K."/>
        </authorList>
    </citation>
    <scope>NUCLEOTIDE SEQUENCE [LARGE SCALE GENOMIC DNA]</scope>
</reference>
<comment type="caution">
    <text evidence="2">The sequence shown here is derived from an EMBL/GenBank/DDBJ whole genome shotgun (WGS) entry which is preliminary data.</text>
</comment>
<dbReference type="Proteomes" id="UP000499080">
    <property type="component" value="Unassembled WGS sequence"/>
</dbReference>
<organism evidence="2 3">
    <name type="scientific">Araneus ventricosus</name>
    <name type="common">Orbweaver spider</name>
    <name type="synonym">Epeira ventricosa</name>
    <dbReference type="NCBI Taxonomy" id="182803"/>
    <lineage>
        <taxon>Eukaryota</taxon>
        <taxon>Metazoa</taxon>
        <taxon>Ecdysozoa</taxon>
        <taxon>Arthropoda</taxon>
        <taxon>Chelicerata</taxon>
        <taxon>Arachnida</taxon>
        <taxon>Araneae</taxon>
        <taxon>Araneomorphae</taxon>
        <taxon>Entelegynae</taxon>
        <taxon>Araneoidea</taxon>
        <taxon>Araneidae</taxon>
        <taxon>Araneus</taxon>
    </lineage>
</organism>
<evidence type="ECO:0000313" key="2">
    <source>
        <dbReference type="EMBL" id="GBM88125.1"/>
    </source>
</evidence>